<evidence type="ECO:0000313" key="1">
    <source>
        <dbReference type="EMBL" id="KAK9240742.1"/>
    </source>
</evidence>
<comment type="caution">
    <text evidence="1">The sequence shown here is derived from an EMBL/GenBank/DDBJ whole genome shotgun (WGS) entry which is preliminary data.</text>
</comment>
<dbReference type="Proteomes" id="UP001433508">
    <property type="component" value="Unassembled WGS sequence"/>
</dbReference>
<reference evidence="2" key="1">
    <citation type="journal article" date="2024" name="Front. Bioeng. Biotechnol.">
        <title>Genome-scale model development and genomic sequencing of the oleaginous clade Lipomyces.</title>
        <authorList>
            <person name="Czajka J.J."/>
            <person name="Han Y."/>
            <person name="Kim J."/>
            <person name="Mondo S.J."/>
            <person name="Hofstad B.A."/>
            <person name="Robles A."/>
            <person name="Haridas S."/>
            <person name="Riley R."/>
            <person name="LaButti K."/>
            <person name="Pangilinan J."/>
            <person name="Andreopoulos W."/>
            <person name="Lipzen A."/>
            <person name="Yan J."/>
            <person name="Wang M."/>
            <person name="Ng V."/>
            <person name="Grigoriev I.V."/>
            <person name="Spatafora J.W."/>
            <person name="Magnuson J.K."/>
            <person name="Baker S.E."/>
            <person name="Pomraning K.R."/>
        </authorList>
    </citation>
    <scope>NUCLEOTIDE SEQUENCE [LARGE SCALE GENOMIC DNA]</scope>
    <source>
        <strain evidence="2">CBS 7786</strain>
    </source>
</reference>
<gene>
    <name evidence="1" type="ORF">V1525DRAFT_423661</name>
</gene>
<dbReference type="EMBL" id="MU971338">
    <property type="protein sequence ID" value="KAK9240742.1"/>
    <property type="molecule type" value="Genomic_DNA"/>
</dbReference>
<protein>
    <submittedName>
        <fullName evidence="1">Uncharacterized protein</fullName>
    </submittedName>
</protein>
<proteinExistence type="predicted"/>
<keyword evidence="2" id="KW-1185">Reference proteome</keyword>
<evidence type="ECO:0000313" key="2">
    <source>
        <dbReference type="Proteomes" id="UP001433508"/>
    </source>
</evidence>
<organism evidence="1 2">
    <name type="scientific">Lipomyces kononenkoae</name>
    <name type="common">Yeast</name>
    <dbReference type="NCBI Taxonomy" id="34357"/>
    <lineage>
        <taxon>Eukaryota</taxon>
        <taxon>Fungi</taxon>
        <taxon>Dikarya</taxon>
        <taxon>Ascomycota</taxon>
        <taxon>Saccharomycotina</taxon>
        <taxon>Lipomycetes</taxon>
        <taxon>Lipomycetales</taxon>
        <taxon>Lipomycetaceae</taxon>
        <taxon>Lipomyces</taxon>
    </lineage>
</organism>
<name>A0ACC3TCW4_LIPKO</name>
<accession>A0ACC3TCW4</accession>
<sequence length="297" mass="33736">MSAIGDWESYGSATRDPPERQEGKRKRKAQYSIVSKEIKRLAMTEPSELLNVVRRPLSPDVRLEVPANRAEYDEHKRSSKTRDSRLSWEMKSWLSWYSEQTSTRGLTTRGWDGAFRYQQGNRSTLMIAVEVDVSQANERLRAAISWSVCALHCPLGIAMSIREGGSGKMPDMLYYPSVQVAENAFHDAEEEFRRQLTQSPYGSLYGRLRHVIRETYRSPDDSTVPGTLLNPSQSFVIVEDGEFVGEQVPPNLREVVLGDCIPSHILSGEEIMATPDSMVETAVNRMRRRAHFVRCPP</sequence>